<feature type="region of interest" description="Disordered" evidence="1">
    <location>
        <begin position="1"/>
        <end position="28"/>
    </location>
</feature>
<gene>
    <name evidence="2" type="ORF">SIRAN2032</name>
</gene>
<dbReference type="HOGENOM" id="CLU_2977354_0_0_11"/>
<organism evidence="2">
    <name type="scientific">Streptomyces iranensis</name>
    <dbReference type="NCBI Taxonomy" id="576784"/>
    <lineage>
        <taxon>Bacteria</taxon>
        <taxon>Bacillati</taxon>
        <taxon>Actinomycetota</taxon>
        <taxon>Actinomycetes</taxon>
        <taxon>Kitasatosporales</taxon>
        <taxon>Streptomycetaceae</taxon>
        <taxon>Streptomyces</taxon>
        <taxon>Streptomyces violaceusniger group</taxon>
    </lineage>
</organism>
<evidence type="ECO:0000313" key="2">
    <source>
        <dbReference type="EMBL" id="CDR05056.1"/>
    </source>
</evidence>
<dbReference type="AlphaFoldDB" id="A0A060ZNU9"/>
<dbReference type="EMBL" id="LK022848">
    <property type="protein sequence ID" value="CDR05056.1"/>
    <property type="molecule type" value="Genomic_DNA"/>
</dbReference>
<protein>
    <submittedName>
        <fullName evidence="2">Uncharacterized protein</fullName>
    </submittedName>
</protein>
<proteinExistence type="predicted"/>
<sequence length="58" mass="6276">MSSGQKSSHTETSKLIGVRMRKRSCSVQPKVPIRHSRLLTMAPCGTTTALGLPVEPEV</sequence>
<dbReference type="PATRIC" id="fig|576784.4.peg.1949"/>
<reference evidence="2" key="1">
    <citation type="submission" date="2014-05" db="EMBL/GenBank/DDBJ databases">
        <authorList>
            <person name="Horn Fabian"/>
        </authorList>
    </citation>
    <scope>NUCLEOTIDE SEQUENCE</scope>
</reference>
<name>A0A060ZNU9_9ACTN</name>
<evidence type="ECO:0000256" key="1">
    <source>
        <dbReference type="SAM" id="MobiDB-lite"/>
    </source>
</evidence>
<accession>A0A060ZNU9</accession>